<evidence type="ECO:0000256" key="5">
    <source>
        <dbReference type="ARBA" id="ARBA00023136"/>
    </source>
</evidence>
<evidence type="ECO:0000256" key="2">
    <source>
        <dbReference type="ARBA" id="ARBA00009399"/>
    </source>
</evidence>
<comment type="subcellular location">
    <subcellularLocation>
        <location evidence="1">Membrane</location>
        <topology evidence="1">Multi-pass membrane protein</topology>
    </subcellularLocation>
</comment>
<dbReference type="PANTHER" id="PTHR38459:SF1">
    <property type="entry name" value="PROPHAGE BACTOPRENOL-LINKED GLUCOSE TRANSLOCASE HOMOLOG"/>
    <property type="match status" value="1"/>
</dbReference>
<gene>
    <name evidence="8" type="ORF">PEPS_13260</name>
</gene>
<evidence type="ECO:0000313" key="8">
    <source>
        <dbReference type="EMBL" id="BDC99045.1"/>
    </source>
</evidence>
<protein>
    <submittedName>
        <fullName evidence="8">Dolichyl-phosphate beta-D-mannosyltransferase</fullName>
    </submittedName>
</protein>
<evidence type="ECO:0000256" key="3">
    <source>
        <dbReference type="ARBA" id="ARBA00022692"/>
    </source>
</evidence>
<dbReference type="RefSeq" id="WP_332921638.1">
    <property type="nucleotide sequence ID" value="NZ_AP025292.1"/>
</dbReference>
<feature type="transmembrane region" description="Helical" evidence="6">
    <location>
        <begin position="106"/>
        <end position="123"/>
    </location>
</feature>
<comment type="similarity">
    <text evidence="2">Belongs to the GtrA family.</text>
</comment>
<dbReference type="Proteomes" id="UP001354989">
    <property type="component" value="Chromosome"/>
</dbReference>
<dbReference type="Pfam" id="PF04138">
    <property type="entry name" value="GtrA_DPMS_TM"/>
    <property type="match status" value="1"/>
</dbReference>
<reference evidence="8 9" key="1">
    <citation type="submission" date="2021-12" db="EMBL/GenBank/DDBJ databases">
        <title>Genome sequencing of bacteria with rrn-lacking chromosome and rrn-plasmid.</title>
        <authorList>
            <person name="Anda M."/>
            <person name="Iwasaki W."/>
        </authorList>
    </citation>
    <scope>NUCLEOTIDE SEQUENCE [LARGE SCALE GENOMIC DNA]</scope>
    <source>
        <strain evidence="8 9">NBRC 101262</strain>
    </source>
</reference>
<keyword evidence="5 6" id="KW-0472">Membrane</keyword>
<evidence type="ECO:0000259" key="7">
    <source>
        <dbReference type="Pfam" id="PF04138"/>
    </source>
</evidence>
<keyword evidence="4 6" id="KW-1133">Transmembrane helix</keyword>
<organism evidence="8 9">
    <name type="scientific">Persicobacter psychrovividus</name>
    <dbReference type="NCBI Taxonomy" id="387638"/>
    <lineage>
        <taxon>Bacteria</taxon>
        <taxon>Pseudomonadati</taxon>
        <taxon>Bacteroidota</taxon>
        <taxon>Cytophagia</taxon>
        <taxon>Cytophagales</taxon>
        <taxon>Persicobacteraceae</taxon>
        <taxon>Persicobacter</taxon>
    </lineage>
</organism>
<feature type="transmembrane region" description="Helical" evidence="6">
    <location>
        <begin position="6"/>
        <end position="26"/>
    </location>
</feature>
<name>A0ABN6L7R0_9BACT</name>
<proteinExistence type="inferred from homology"/>
<sequence>MEELILKLLKFGAVGFSGLFIDFGITYITKEKLKWHKYLANSLGFIFAASNNFVWNRLWTFQSHDPKVLMQYSQFIGVSLIGLILNNFIIYIFNDRLKVNFYISKVIAVGFVTVWNFFVNYYFTFSTNI</sequence>
<feature type="transmembrane region" description="Helical" evidence="6">
    <location>
        <begin position="38"/>
        <end position="55"/>
    </location>
</feature>
<accession>A0ABN6L7R0</accession>
<dbReference type="InterPro" id="IPR051401">
    <property type="entry name" value="GtrA_CellWall_Glycosyl"/>
</dbReference>
<evidence type="ECO:0000256" key="4">
    <source>
        <dbReference type="ARBA" id="ARBA00022989"/>
    </source>
</evidence>
<dbReference type="PANTHER" id="PTHR38459">
    <property type="entry name" value="PROPHAGE BACTOPRENOL-LINKED GLUCOSE TRANSLOCASE HOMOLOG"/>
    <property type="match status" value="1"/>
</dbReference>
<feature type="transmembrane region" description="Helical" evidence="6">
    <location>
        <begin position="75"/>
        <end position="94"/>
    </location>
</feature>
<keyword evidence="3 6" id="KW-0812">Transmembrane</keyword>
<dbReference type="InterPro" id="IPR007267">
    <property type="entry name" value="GtrA_DPMS_TM"/>
</dbReference>
<evidence type="ECO:0000313" key="9">
    <source>
        <dbReference type="Proteomes" id="UP001354989"/>
    </source>
</evidence>
<evidence type="ECO:0000256" key="1">
    <source>
        <dbReference type="ARBA" id="ARBA00004141"/>
    </source>
</evidence>
<keyword evidence="9" id="KW-1185">Reference proteome</keyword>
<feature type="domain" description="GtrA/DPMS transmembrane" evidence="7">
    <location>
        <begin position="10"/>
        <end position="125"/>
    </location>
</feature>
<evidence type="ECO:0000256" key="6">
    <source>
        <dbReference type="SAM" id="Phobius"/>
    </source>
</evidence>
<dbReference type="EMBL" id="AP025292">
    <property type="protein sequence ID" value="BDC99045.1"/>
    <property type="molecule type" value="Genomic_DNA"/>
</dbReference>